<dbReference type="Proteomes" id="UP000515158">
    <property type="component" value="Unplaced"/>
</dbReference>
<dbReference type="KEGG" id="tpal:117649589"/>
<dbReference type="AlphaFoldDB" id="A0A6P8ZTG2"/>
<feature type="region of interest" description="Disordered" evidence="1">
    <location>
        <begin position="33"/>
        <end position="78"/>
    </location>
</feature>
<organism evidence="3">
    <name type="scientific">Thrips palmi</name>
    <name type="common">Melon thrips</name>
    <dbReference type="NCBI Taxonomy" id="161013"/>
    <lineage>
        <taxon>Eukaryota</taxon>
        <taxon>Metazoa</taxon>
        <taxon>Ecdysozoa</taxon>
        <taxon>Arthropoda</taxon>
        <taxon>Hexapoda</taxon>
        <taxon>Insecta</taxon>
        <taxon>Pterygota</taxon>
        <taxon>Neoptera</taxon>
        <taxon>Paraneoptera</taxon>
        <taxon>Thysanoptera</taxon>
        <taxon>Terebrantia</taxon>
        <taxon>Thripoidea</taxon>
        <taxon>Thripidae</taxon>
        <taxon>Thrips</taxon>
    </lineage>
</organism>
<gene>
    <name evidence="3" type="primary">LOC117649589</name>
</gene>
<evidence type="ECO:0000313" key="3">
    <source>
        <dbReference type="RefSeq" id="XP_034248370.1"/>
    </source>
</evidence>
<name>A0A6P8ZTG2_THRPL</name>
<dbReference type="GeneID" id="117649589"/>
<evidence type="ECO:0000256" key="1">
    <source>
        <dbReference type="SAM" id="MobiDB-lite"/>
    </source>
</evidence>
<protein>
    <submittedName>
        <fullName evidence="3">Uncharacterized protein LOC117649589</fullName>
    </submittedName>
</protein>
<sequence>MAAPDARLDSDNATIIEIKGGSLVSFAPSVPFAVSDDSSDGNKDPDEAETGQRPDGPTGFAKPRPVSGASRVSVPGVPSTTSIIKASSLRHPDAGTALKASKWVAAAAPPASWFKW</sequence>
<accession>A0A6P8ZTG2</accession>
<reference evidence="3" key="1">
    <citation type="submission" date="2025-08" db="UniProtKB">
        <authorList>
            <consortium name="RefSeq"/>
        </authorList>
    </citation>
    <scope>IDENTIFICATION</scope>
    <source>
        <tissue evidence="3">Total insect</tissue>
    </source>
</reference>
<dbReference type="RefSeq" id="XP_034248370.1">
    <property type="nucleotide sequence ID" value="XM_034392479.1"/>
</dbReference>
<proteinExistence type="predicted"/>
<dbReference type="InParanoid" id="A0A6P8ZTG2"/>
<evidence type="ECO:0000313" key="2">
    <source>
        <dbReference type="Proteomes" id="UP000515158"/>
    </source>
</evidence>
<keyword evidence="2" id="KW-1185">Reference proteome</keyword>